<accession>A0ABD0KEF8</accession>
<evidence type="ECO:0000313" key="2">
    <source>
        <dbReference type="EMBL" id="KAK7485427.1"/>
    </source>
</evidence>
<dbReference type="Gene3D" id="2.40.320.10">
    <property type="entry name" value="Hypothetical Protein Pfu-838710-001"/>
    <property type="match status" value="1"/>
</dbReference>
<comment type="caution">
    <text evidence="2">The sequence shown here is derived from an EMBL/GenBank/DDBJ whole genome shotgun (WGS) entry which is preliminary data.</text>
</comment>
<dbReference type="PANTHER" id="PTHR34932:SF1">
    <property type="entry name" value="TRPL TRANSLOCATION DEFECT PROTEIN 14"/>
    <property type="match status" value="1"/>
</dbReference>
<dbReference type="FunFam" id="3.40.50.300:FF:001321">
    <property type="entry name" value="Uncharacterized protein, isoform B"/>
    <property type="match status" value="1"/>
</dbReference>
<dbReference type="Gene3D" id="3.40.50.300">
    <property type="entry name" value="P-loop containing nucleotide triphosphate hydrolases"/>
    <property type="match status" value="1"/>
</dbReference>
<dbReference type="EMBL" id="JACVVK020000195">
    <property type="protein sequence ID" value="KAK7485427.1"/>
    <property type="molecule type" value="Genomic_DNA"/>
</dbReference>
<evidence type="ECO:0000259" key="1">
    <source>
        <dbReference type="Pfam" id="PF13521"/>
    </source>
</evidence>
<evidence type="ECO:0000313" key="3">
    <source>
        <dbReference type="Proteomes" id="UP001519460"/>
    </source>
</evidence>
<organism evidence="2 3">
    <name type="scientific">Batillaria attramentaria</name>
    <dbReference type="NCBI Taxonomy" id="370345"/>
    <lineage>
        <taxon>Eukaryota</taxon>
        <taxon>Metazoa</taxon>
        <taxon>Spiralia</taxon>
        <taxon>Lophotrochozoa</taxon>
        <taxon>Mollusca</taxon>
        <taxon>Gastropoda</taxon>
        <taxon>Caenogastropoda</taxon>
        <taxon>Sorbeoconcha</taxon>
        <taxon>Cerithioidea</taxon>
        <taxon>Batillariidae</taxon>
        <taxon>Batillaria</taxon>
    </lineage>
</organism>
<dbReference type="SUPFAM" id="SSF55154">
    <property type="entry name" value="CYTH-like phosphatases"/>
    <property type="match status" value="1"/>
</dbReference>
<dbReference type="Pfam" id="PF13521">
    <property type="entry name" value="AAA_28"/>
    <property type="match status" value="1"/>
</dbReference>
<dbReference type="Proteomes" id="UP001519460">
    <property type="component" value="Unassembled WGS sequence"/>
</dbReference>
<dbReference type="InterPro" id="IPR053227">
    <property type="entry name" value="TRPL-trafficking_regulator"/>
</dbReference>
<dbReference type="PANTHER" id="PTHR34932">
    <property type="entry name" value="TRPL TRANSLOCATION DEFECT PROTEIN 14"/>
    <property type="match status" value="1"/>
</dbReference>
<name>A0ABD0KEF8_9CAEN</name>
<dbReference type="AlphaFoldDB" id="A0ABD0KEF8"/>
<proteinExistence type="predicted"/>
<reference evidence="2 3" key="1">
    <citation type="journal article" date="2023" name="Sci. Data">
        <title>Genome assembly of the Korean intertidal mud-creeper Batillaria attramentaria.</title>
        <authorList>
            <person name="Patra A.K."/>
            <person name="Ho P.T."/>
            <person name="Jun S."/>
            <person name="Lee S.J."/>
            <person name="Kim Y."/>
            <person name="Won Y.J."/>
        </authorList>
    </citation>
    <scope>NUCLEOTIDE SEQUENCE [LARGE SCALE GENOMIC DNA]</scope>
    <source>
        <strain evidence="2">Wonlab-2016</strain>
    </source>
</reference>
<sequence>MTADAGDQKYKFYKVVLTGGPCGGKTTGQARLSTFFENLGWKVYRSPESAIIYLSGGVRFADLSEEQAYHFQENIIRTMMQVEKTYHDLARTRQQNILLICDRGVMDGSAYLPRDQWEKMKAENGWHEVDLRDNRYNQIIHMVSAANGAEAFYTLHGHKTRHEGLDDARELDAITANAWVGHPYYDVIDNSTDFEKKISRMISAVCTRVGIDPGDRLAPNSIKRKFLVSSIADAEAFPHYQEFSVTHDYLVTPSRKMQARLRKRGQEGNWSYTHTIRRPEINKQSVELKMPISDKDYEILLAQRDEKHFRVYKTRRCFLWNNRYYQLDIYQEPCSSNHYRCKRLDASGNLHYDGEGAFESNPSFSPSRRKSLVEELFGFGFNYGAVRPVNPSRNAAGVGIGEGWNNISCDSVPARDVFRKPVFSISPVRIVFPTVARL</sequence>
<gene>
    <name evidence="2" type="ORF">BaRGS_00023375</name>
</gene>
<dbReference type="SUPFAM" id="SSF52540">
    <property type="entry name" value="P-loop containing nucleoside triphosphate hydrolases"/>
    <property type="match status" value="1"/>
</dbReference>
<dbReference type="InterPro" id="IPR033469">
    <property type="entry name" value="CYTH-like_dom_sf"/>
</dbReference>
<dbReference type="InterPro" id="IPR038727">
    <property type="entry name" value="NadR/Ttd14_AAA_dom"/>
</dbReference>
<dbReference type="InterPro" id="IPR027417">
    <property type="entry name" value="P-loop_NTPase"/>
</dbReference>
<keyword evidence="3" id="KW-1185">Reference proteome</keyword>
<feature type="domain" description="NadR/Ttd14 AAA" evidence="1">
    <location>
        <begin position="14"/>
        <end position="196"/>
    </location>
</feature>
<protein>
    <recommendedName>
        <fullName evidence="1">NadR/Ttd14 AAA domain-containing protein</fullName>
    </recommendedName>
</protein>